<name>A0AAW1ZEN6_CULAL</name>
<feature type="region of interest" description="Disordered" evidence="1">
    <location>
        <begin position="26"/>
        <end position="45"/>
    </location>
</feature>
<evidence type="ECO:0000313" key="4">
    <source>
        <dbReference type="Proteomes" id="UP001479290"/>
    </source>
</evidence>
<keyword evidence="2" id="KW-0732">Signal</keyword>
<keyword evidence="4" id="KW-1185">Reference proteome</keyword>
<proteinExistence type="predicted"/>
<evidence type="ECO:0000256" key="1">
    <source>
        <dbReference type="SAM" id="MobiDB-lite"/>
    </source>
</evidence>
<dbReference type="Proteomes" id="UP001479290">
    <property type="component" value="Unassembled WGS sequence"/>
</dbReference>
<feature type="signal peptide" evidence="2">
    <location>
        <begin position="1"/>
        <end position="15"/>
    </location>
</feature>
<comment type="caution">
    <text evidence="3">The sequence shown here is derived from an EMBL/GenBank/DDBJ whole genome shotgun (WGS) entry which is preliminary data.</text>
</comment>
<reference evidence="3 4" key="1">
    <citation type="submission" date="2024-05" db="EMBL/GenBank/DDBJ databases">
        <title>A high-quality chromosomal-level genome assembly of Topmouth culter (Culter alburnus).</title>
        <authorList>
            <person name="Zhao H."/>
        </authorList>
    </citation>
    <scope>NUCLEOTIDE SEQUENCE [LARGE SCALE GENOMIC DNA]</scope>
    <source>
        <strain evidence="3">CATC2023</strain>
        <tissue evidence="3">Muscle</tissue>
    </source>
</reference>
<organism evidence="3 4">
    <name type="scientific">Culter alburnus</name>
    <name type="common">Topmouth culter</name>
    <dbReference type="NCBI Taxonomy" id="194366"/>
    <lineage>
        <taxon>Eukaryota</taxon>
        <taxon>Metazoa</taxon>
        <taxon>Chordata</taxon>
        <taxon>Craniata</taxon>
        <taxon>Vertebrata</taxon>
        <taxon>Euteleostomi</taxon>
        <taxon>Actinopterygii</taxon>
        <taxon>Neopterygii</taxon>
        <taxon>Teleostei</taxon>
        <taxon>Ostariophysi</taxon>
        <taxon>Cypriniformes</taxon>
        <taxon>Xenocyprididae</taxon>
        <taxon>Xenocypridinae</taxon>
        <taxon>Culter</taxon>
    </lineage>
</organism>
<dbReference type="AlphaFoldDB" id="A0AAW1ZEN6"/>
<evidence type="ECO:0000256" key="2">
    <source>
        <dbReference type="SAM" id="SignalP"/>
    </source>
</evidence>
<protein>
    <submittedName>
        <fullName evidence="3">Uncharacterized protein</fullName>
    </submittedName>
</protein>
<dbReference type="Gene3D" id="2.10.70.10">
    <property type="entry name" value="Complement Module, domain 1"/>
    <property type="match status" value="1"/>
</dbReference>
<feature type="compositionally biased region" description="Polar residues" evidence="1">
    <location>
        <begin position="246"/>
        <end position="283"/>
    </location>
</feature>
<evidence type="ECO:0000313" key="3">
    <source>
        <dbReference type="EMBL" id="KAK9959855.1"/>
    </source>
</evidence>
<accession>A0AAW1ZEN6</accession>
<feature type="region of interest" description="Disordered" evidence="1">
    <location>
        <begin position="237"/>
        <end position="283"/>
    </location>
</feature>
<feature type="chain" id="PRO_5043844946" evidence="2">
    <location>
        <begin position="16"/>
        <end position="283"/>
    </location>
</feature>
<dbReference type="EMBL" id="JAWDJR010000017">
    <property type="protein sequence ID" value="KAK9959855.1"/>
    <property type="molecule type" value="Genomic_DNA"/>
</dbReference>
<gene>
    <name evidence="3" type="ORF">ABG768_009953</name>
</gene>
<sequence length="283" mass="31854">MRLFVLLTAVVCCNACRFERLNNQDTTGREEQGCSDSDGNHQEFHSEWENGPETCICIGSGIICCEKFGNNFAAHIPEDTIVPLIPESTPGIIADYIGAITENDVGETAQTVEKETVCTIEEESEEENGLMPYPPAQFDELMIQQDTHTSSYLCCLPEKMALLELELSELKQLILSRPNELTIKNLQAEIKDLHNINKKIKAEMSKMKEDSIQRERKLERNIQELKEKLEEQTVMCLQLKNKESESPNNNVSTESDSQPHQEVTSHGSSPPDTATTRPETTHD</sequence>